<dbReference type="Gene3D" id="2.130.10.10">
    <property type="entry name" value="YVTN repeat-like/Quinoprotein amine dehydrogenase"/>
    <property type="match status" value="1"/>
</dbReference>
<dbReference type="KEGG" id="anf:AQPE_3801"/>
<gene>
    <name evidence="3" type="ORF">AQPE_3801</name>
</gene>
<dbReference type="AlphaFoldDB" id="A0A5K7SDR0"/>
<dbReference type="InterPro" id="IPR050282">
    <property type="entry name" value="Cycloisomerase_2"/>
</dbReference>
<keyword evidence="2" id="KW-0119">Carbohydrate metabolism</keyword>
<dbReference type="InterPro" id="IPR015943">
    <property type="entry name" value="WD40/YVTN_repeat-like_dom_sf"/>
</dbReference>
<dbReference type="InterPro" id="IPR011048">
    <property type="entry name" value="Haem_d1_sf"/>
</dbReference>
<dbReference type="Pfam" id="PF10282">
    <property type="entry name" value="Lactonase"/>
    <property type="match status" value="1"/>
</dbReference>
<protein>
    <submittedName>
        <fullName evidence="3">6-phosphogluconolactonase</fullName>
    </submittedName>
</protein>
<evidence type="ECO:0000313" key="4">
    <source>
        <dbReference type="Proteomes" id="UP001193389"/>
    </source>
</evidence>
<organism evidence="3 4">
    <name type="scientific">Aquipluma nitroreducens</name>
    <dbReference type="NCBI Taxonomy" id="2010828"/>
    <lineage>
        <taxon>Bacteria</taxon>
        <taxon>Pseudomonadati</taxon>
        <taxon>Bacteroidota</taxon>
        <taxon>Bacteroidia</taxon>
        <taxon>Marinilabiliales</taxon>
        <taxon>Prolixibacteraceae</taxon>
        <taxon>Aquipluma</taxon>
    </lineage>
</organism>
<evidence type="ECO:0000256" key="2">
    <source>
        <dbReference type="ARBA" id="ARBA00022526"/>
    </source>
</evidence>
<keyword evidence="2" id="KW-0313">Glucose metabolism</keyword>
<evidence type="ECO:0000256" key="1">
    <source>
        <dbReference type="ARBA" id="ARBA00005564"/>
    </source>
</evidence>
<dbReference type="GO" id="GO:0006006">
    <property type="term" value="P:glucose metabolic process"/>
    <property type="evidence" value="ECO:0007669"/>
    <property type="project" value="UniProtKB-KW"/>
</dbReference>
<sequence>MMKVFIISLLCLFFLGQQVEAKKHLLYVGTYTKGMTNGIFVYSFNDRSGRLVDLKEPAISNNPSFLAIAPNKKFLYAVGELDNLDSISQSGGLSSFKIEPDGKLTLINHVLTHGANPCHVSLSPDGKKLVASNYTGGNLSFFNILPDGSLSEMVQRIQHEGSGPFPGRQTEPHAHSARFNATGKLLFAADLGIDELKIYDVTSGEKMVVPSAQPFVKLEPGSGPRHMDFSADGRFIYVINELSSTIVVLMKYGGEWKQVQTIKTLPKDFKGESWCADIHLSADGRFVYGSNRGHNSIAVFKREPNNGKLEMIETVPVEGNWPRNFIIDPSGKFLLVANQKSNDITVFQIDPLSGKLKYTGFKVSNESPVCLQFLK</sequence>
<reference evidence="3" key="1">
    <citation type="journal article" date="2020" name="Int. J. Syst. Evol. Microbiol.">
        <title>Aquipluma nitroreducens gen. nov. sp. nov., a novel facultatively anaerobic bacterium isolated from a freshwater lake.</title>
        <authorList>
            <person name="Watanabe M."/>
            <person name="Kojima H."/>
            <person name="Fukui M."/>
        </authorList>
    </citation>
    <scope>NUCLEOTIDE SEQUENCE</scope>
    <source>
        <strain evidence="3">MeG22</strain>
    </source>
</reference>
<dbReference type="GO" id="GO:0005829">
    <property type="term" value="C:cytosol"/>
    <property type="evidence" value="ECO:0007669"/>
    <property type="project" value="TreeGrafter"/>
</dbReference>
<dbReference type="PANTHER" id="PTHR30344">
    <property type="entry name" value="6-PHOSPHOGLUCONOLACTONASE-RELATED"/>
    <property type="match status" value="1"/>
</dbReference>
<dbReference type="InterPro" id="IPR019405">
    <property type="entry name" value="Lactonase_7-beta_prop"/>
</dbReference>
<name>A0A5K7SDR0_9BACT</name>
<comment type="similarity">
    <text evidence="1">Belongs to the cycloisomerase 2 family.</text>
</comment>
<keyword evidence="4" id="KW-1185">Reference proteome</keyword>
<dbReference type="SUPFAM" id="SSF51004">
    <property type="entry name" value="C-terminal (heme d1) domain of cytochrome cd1-nitrite reductase"/>
    <property type="match status" value="1"/>
</dbReference>
<dbReference type="PANTHER" id="PTHR30344:SF1">
    <property type="entry name" value="6-PHOSPHOGLUCONOLACTONASE"/>
    <property type="match status" value="1"/>
</dbReference>
<proteinExistence type="inferred from homology"/>
<dbReference type="Proteomes" id="UP001193389">
    <property type="component" value="Chromosome"/>
</dbReference>
<dbReference type="EMBL" id="AP018694">
    <property type="protein sequence ID" value="BBE19615.1"/>
    <property type="molecule type" value="Genomic_DNA"/>
</dbReference>
<evidence type="ECO:0000313" key="3">
    <source>
        <dbReference type="EMBL" id="BBE19615.1"/>
    </source>
</evidence>
<dbReference type="GO" id="GO:0017057">
    <property type="term" value="F:6-phosphogluconolactonase activity"/>
    <property type="evidence" value="ECO:0007669"/>
    <property type="project" value="TreeGrafter"/>
</dbReference>
<accession>A0A5K7SDR0</accession>
<dbReference type="FunFam" id="2.130.10.10:FF:000306">
    <property type="entry name" value="3-carboxymuconate cyclase"/>
    <property type="match status" value="1"/>
</dbReference>